<dbReference type="Proteomes" id="UP000298030">
    <property type="component" value="Unassembled WGS sequence"/>
</dbReference>
<feature type="domain" description="F-box" evidence="1">
    <location>
        <begin position="3"/>
        <end position="44"/>
    </location>
</feature>
<dbReference type="AlphaFoldDB" id="A0A4Y7T1N6"/>
<comment type="caution">
    <text evidence="2">The sequence shown here is derived from an EMBL/GenBank/DDBJ whole genome shotgun (WGS) entry which is preliminary data.</text>
</comment>
<evidence type="ECO:0000313" key="2">
    <source>
        <dbReference type="EMBL" id="TEB28070.1"/>
    </source>
</evidence>
<keyword evidence="3" id="KW-1185">Reference proteome</keyword>
<dbReference type="Gene3D" id="1.20.1280.50">
    <property type="match status" value="1"/>
</dbReference>
<dbReference type="Pfam" id="PF12937">
    <property type="entry name" value="F-box-like"/>
    <property type="match status" value="1"/>
</dbReference>
<dbReference type="InterPro" id="IPR036047">
    <property type="entry name" value="F-box-like_dom_sf"/>
</dbReference>
<dbReference type="EMBL" id="QPFP01000035">
    <property type="protein sequence ID" value="TEB28070.1"/>
    <property type="molecule type" value="Genomic_DNA"/>
</dbReference>
<proteinExistence type="predicted"/>
<evidence type="ECO:0000313" key="3">
    <source>
        <dbReference type="Proteomes" id="UP000298030"/>
    </source>
</evidence>
<dbReference type="SUPFAM" id="SSF52047">
    <property type="entry name" value="RNI-like"/>
    <property type="match status" value="1"/>
</dbReference>
<evidence type="ECO:0000259" key="1">
    <source>
        <dbReference type="SMART" id="SM00256"/>
    </source>
</evidence>
<dbReference type="InterPro" id="IPR001810">
    <property type="entry name" value="F-box_dom"/>
</dbReference>
<organism evidence="2 3">
    <name type="scientific">Coprinellus micaceus</name>
    <name type="common">Glistening ink-cap mushroom</name>
    <name type="synonym">Coprinus micaceus</name>
    <dbReference type="NCBI Taxonomy" id="71717"/>
    <lineage>
        <taxon>Eukaryota</taxon>
        <taxon>Fungi</taxon>
        <taxon>Dikarya</taxon>
        <taxon>Basidiomycota</taxon>
        <taxon>Agaricomycotina</taxon>
        <taxon>Agaricomycetes</taxon>
        <taxon>Agaricomycetidae</taxon>
        <taxon>Agaricales</taxon>
        <taxon>Agaricineae</taxon>
        <taxon>Psathyrellaceae</taxon>
        <taxon>Coprinellus</taxon>
    </lineage>
</organism>
<gene>
    <name evidence="2" type="ORF">FA13DRAFT_1735959</name>
</gene>
<name>A0A4Y7T1N6_COPMI</name>
<dbReference type="SMART" id="SM00256">
    <property type="entry name" value="FBOX"/>
    <property type="match status" value="1"/>
</dbReference>
<accession>A0A4Y7T1N6</accession>
<dbReference type="SUPFAM" id="SSF81383">
    <property type="entry name" value="F-box domain"/>
    <property type="match status" value="1"/>
</dbReference>
<reference evidence="2 3" key="1">
    <citation type="journal article" date="2019" name="Nat. Ecol. Evol.">
        <title>Megaphylogeny resolves global patterns of mushroom evolution.</title>
        <authorList>
            <person name="Varga T."/>
            <person name="Krizsan K."/>
            <person name="Foldi C."/>
            <person name="Dima B."/>
            <person name="Sanchez-Garcia M."/>
            <person name="Sanchez-Ramirez S."/>
            <person name="Szollosi G.J."/>
            <person name="Szarkandi J.G."/>
            <person name="Papp V."/>
            <person name="Albert L."/>
            <person name="Andreopoulos W."/>
            <person name="Angelini C."/>
            <person name="Antonin V."/>
            <person name="Barry K.W."/>
            <person name="Bougher N.L."/>
            <person name="Buchanan P."/>
            <person name="Buyck B."/>
            <person name="Bense V."/>
            <person name="Catcheside P."/>
            <person name="Chovatia M."/>
            <person name="Cooper J."/>
            <person name="Damon W."/>
            <person name="Desjardin D."/>
            <person name="Finy P."/>
            <person name="Geml J."/>
            <person name="Haridas S."/>
            <person name="Hughes K."/>
            <person name="Justo A."/>
            <person name="Karasinski D."/>
            <person name="Kautmanova I."/>
            <person name="Kiss B."/>
            <person name="Kocsube S."/>
            <person name="Kotiranta H."/>
            <person name="LaButti K.M."/>
            <person name="Lechner B.E."/>
            <person name="Liimatainen K."/>
            <person name="Lipzen A."/>
            <person name="Lukacs Z."/>
            <person name="Mihaltcheva S."/>
            <person name="Morgado L.N."/>
            <person name="Niskanen T."/>
            <person name="Noordeloos M.E."/>
            <person name="Ohm R.A."/>
            <person name="Ortiz-Santana B."/>
            <person name="Ovrebo C."/>
            <person name="Racz N."/>
            <person name="Riley R."/>
            <person name="Savchenko A."/>
            <person name="Shiryaev A."/>
            <person name="Soop K."/>
            <person name="Spirin V."/>
            <person name="Szebenyi C."/>
            <person name="Tomsovsky M."/>
            <person name="Tulloss R.E."/>
            <person name="Uehling J."/>
            <person name="Grigoriev I.V."/>
            <person name="Vagvolgyi C."/>
            <person name="Papp T."/>
            <person name="Martin F.M."/>
            <person name="Miettinen O."/>
            <person name="Hibbett D.S."/>
            <person name="Nagy L.G."/>
        </authorList>
    </citation>
    <scope>NUCLEOTIDE SEQUENCE [LARGE SCALE GENOMIC DNA]</scope>
    <source>
        <strain evidence="2 3">FP101781</strain>
    </source>
</reference>
<sequence length="397" mass="44716">MELPLELVDAILVNVPGSTDLSRCSLVCKDWRALGQSRLFKSISLRKASKNPQLLEILRTSSHIPSAIRTIDLNFISLGVVWKYMDVEELGELVSEILYRVSSPRSLVLRGPTTDSRITWSELPLGLQSSITKFMGLGTLEEIEIDGWAFDVPIHQFFSMLATAPSLRRLRLRHGFSGFFSEDTPEDFSPPVLNLDLLDIRVDDHLDVDPQVTSDLSQLFQLDAGSKLDLRVWLNTAFWAFGNIGEFLTEHIAEQVQTLELTIGLRNNYIYSLSSSANLQCLTIDGSNSPAAIQFARKTLITLPGQSRLRDLNLKFCFYTLPRKQWNEFIQFLAICPGLSSMRRVRFGIQTNEAQVEEANFGLAVLRERGWEATVSVNEGGGAGVKRAFPFYLYSRF</sequence>
<dbReference type="OrthoDB" id="2745898at2759"/>
<dbReference type="STRING" id="71717.A0A4Y7T1N6"/>
<protein>
    <recommendedName>
        <fullName evidence="1">F-box domain-containing protein</fullName>
    </recommendedName>
</protein>